<feature type="region of interest" description="Disordered" evidence="8">
    <location>
        <begin position="177"/>
        <end position="202"/>
    </location>
</feature>
<dbReference type="SUPFAM" id="SSF49472">
    <property type="entry name" value="Transthyretin (synonym: prealbumin)"/>
    <property type="match status" value="1"/>
</dbReference>
<dbReference type="PANTHER" id="PTHR10395">
    <property type="entry name" value="URICASE AND TRANSTHYRETIN-RELATED"/>
    <property type="match status" value="1"/>
</dbReference>
<evidence type="ECO:0000256" key="8">
    <source>
        <dbReference type="SAM" id="MobiDB-lite"/>
    </source>
</evidence>
<reference evidence="10" key="1">
    <citation type="journal article" date="2023" name="Insect Mol. Biol.">
        <title>Genome sequencing provides insights into the evolution of gene families encoding plant cell wall-degrading enzymes in longhorned beetles.</title>
        <authorList>
            <person name="Shin N.R."/>
            <person name="Okamura Y."/>
            <person name="Kirsch R."/>
            <person name="Pauchet Y."/>
        </authorList>
    </citation>
    <scope>NUCLEOTIDE SEQUENCE</scope>
    <source>
        <strain evidence="10">MMC_N1</strain>
    </source>
</reference>
<evidence type="ECO:0000256" key="1">
    <source>
        <dbReference type="ARBA" id="ARBA00001043"/>
    </source>
</evidence>
<dbReference type="InterPro" id="IPR023416">
    <property type="entry name" value="Transthyretin/HIU_hydrolase_d"/>
</dbReference>
<dbReference type="PROSITE" id="PS00769">
    <property type="entry name" value="TRANSTHYRETIN_2"/>
    <property type="match status" value="1"/>
</dbReference>
<comment type="caution">
    <text evidence="10">The sequence shown here is derived from an EMBL/GenBank/DDBJ whole genome shotgun (WGS) entry which is preliminary data.</text>
</comment>
<evidence type="ECO:0000313" key="11">
    <source>
        <dbReference type="Proteomes" id="UP001162164"/>
    </source>
</evidence>
<evidence type="ECO:0000256" key="5">
    <source>
        <dbReference type="ARBA" id="ARBA00012609"/>
    </source>
</evidence>
<feature type="domain" description="Transthyretin/hydroxyisourate hydrolase" evidence="9">
    <location>
        <begin position="219"/>
        <end position="331"/>
    </location>
</feature>
<evidence type="ECO:0000256" key="6">
    <source>
        <dbReference type="ARBA" id="ARBA00022631"/>
    </source>
</evidence>
<proteinExistence type="inferred from homology"/>
<feature type="compositionally biased region" description="Acidic residues" evidence="8">
    <location>
        <begin position="177"/>
        <end position="199"/>
    </location>
</feature>
<gene>
    <name evidence="10" type="ORF">NQ317_019927</name>
</gene>
<dbReference type="EC" id="3.5.2.17" evidence="5"/>
<evidence type="ECO:0000256" key="4">
    <source>
        <dbReference type="ARBA" id="ARBA00011881"/>
    </source>
</evidence>
<comment type="catalytic activity">
    <reaction evidence="1">
        <text>5-hydroxyisourate + H2O = 5-hydroxy-2-oxo-4-ureido-2,5-dihydro-1H-imidazole-5-carboxylate + H(+)</text>
        <dbReference type="Rhea" id="RHEA:23736"/>
        <dbReference type="ChEBI" id="CHEBI:15377"/>
        <dbReference type="ChEBI" id="CHEBI:15378"/>
        <dbReference type="ChEBI" id="CHEBI:18072"/>
        <dbReference type="ChEBI" id="CHEBI:58639"/>
        <dbReference type="EC" id="3.5.2.17"/>
    </reaction>
</comment>
<dbReference type="InterPro" id="IPR023419">
    <property type="entry name" value="Transthyretin_CS"/>
</dbReference>
<evidence type="ECO:0000313" key="10">
    <source>
        <dbReference type="EMBL" id="KAJ8985544.1"/>
    </source>
</evidence>
<dbReference type="PANTHER" id="PTHR10395:SF7">
    <property type="entry name" value="5-HYDROXYISOURATE HYDROLASE"/>
    <property type="match status" value="1"/>
</dbReference>
<dbReference type="InterPro" id="IPR014306">
    <property type="entry name" value="Hydroxyisourate_hydrolase"/>
</dbReference>
<sequence>MESEEIEQVDEGSHDSEINVIPVQLVETYEAVSLQSPSNSSNITRGKYYKQTYRPAWEHMTDFKGKFFKLVGFGGRRRAYQGLLYLLPEDLTCPSLEFIEAYLYYPTSESSSTTQHEKGICFVLNIPQNSLKYFQVENKAQGSGQVMEPQTVIINEGIVSNEEIDEDGDTQTIEYVDTADVEDGDTEHENEEDEEEDRTEVDFHSRQIQKTYVQQQPQTDVPPISTHVMDTTRGQPVTGLQVSLYKLIDGRWTYINEGVTNNSGKFSSFLDRSDFTPGRYKLHYDVDRYFEARKQDTLYPFIEIVFDSTLYTENYHIPMLLSPYGYTTYRGS</sequence>
<organism evidence="10 11">
    <name type="scientific">Molorchus minor</name>
    <dbReference type="NCBI Taxonomy" id="1323400"/>
    <lineage>
        <taxon>Eukaryota</taxon>
        <taxon>Metazoa</taxon>
        <taxon>Ecdysozoa</taxon>
        <taxon>Arthropoda</taxon>
        <taxon>Hexapoda</taxon>
        <taxon>Insecta</taxon>
        <taxon>Pterygota</taxon>
        <taxon>Neoptera</taxon>
        <taxon>Endopterygota</taxon>
        <taxon>Coleoptera</taxon>
        <taxon>Polyphaga</taxon>
        <taxon>Cucujiformia</taxon>
        <taxon>Chrysomeloidea</taxon>
        <taxon>Cerambycidae</taxon>
        <taxon>Lamiinae</taxon>
        <taxon>Monochamini</taxon>
        <taxon>Molorchus</taxon>
    </lineage>
</organism>
<dbReference type="InterPro" id="IPR000895">
    <property type="entry name" value="Transthyretin/HIU_hydrolase"/>
</dbReference>
<dbReference type="InterPro" id="IPR036817">
    <property type="entry name" value="Transthyretin/HIU_hydrolase_sf"/>
</dbReference>
<dbReference type="Pfam" id="PF00576">
    <property type="entry name" value="Transthyretin"/>
    <property type="match status" value="1"/>
</dbReference>
<comment type="similarity">
    <text evidence="3">Belongs to the transthyretin family. 5-hydroxyisourate hydrolase subfamily.</text>
</comment>
<dbReference type="SMART" id="SM00095">
    <property type="entry name" value="TR_THY"/>
    <property type="match status" value="1"/>
</dbReference>
<name>A0ABQ9K5X6_9CUCU</name>
<keyword evidence="6" id="KW-0659">Purine metabolism</keyword>
<dbReference type="CDD" id="cd05822">
    <property type="entry name" value="TLP_HIUase"/>
    <property type="match status" value="1"/>
</dbReference>
<evidence type="ECO:0000256" key="2">
    <source>
        <dbReference type="ARBA" id="ARBA00002704"/>
    </source>
</evidence>
<comment type="function">
    <text evidence="2">Catalyzes the hydrolysis of 5-hydroxyisourate (HIU) to 2-oxo-4-hydroxy-4-carboxy-5-ureidoimidazoline (OHCU).</text>
</comment>
<keyword evidence="7" id="KW-0378">Hydrolase</keyword>
<accession>A0ABQ9K5X6</accession>
<keyword evidence="11" id="KW-1185">Reference proteome</keyword>
<dbReference type="PRINTS" id="PR00189">
    <property type="entry name" value="TRNSTHYRETIN"/>
</dbReference>
<evidence type="ECO:0000256" key="3">
    <source>
        <dbReference type="ARBA" id="ARBA00009850"/>
    </source>
</evidence>
<protein>
    <recommendedName>
        <fullName evidence="5">hydroxyisourate hydrolase</fullName>
        <ecNumber evidence="5">3.5.2.17</ecNumber>
    </recommendedName>
</protein>
<dbReference type="Gene3D" id="2.60.40.180">
    <property type="entry name" value="Transthyretin/hydroxyisourate hydrolase domain"/>
    <property type="match status" value="1"/>
</dbReference>
<comment type="subunit">
    <text evidence="4">Homotetramer.</text>
</comment>
<dbReference type="EMBL" id="JAPWTJ010000012">
    <property type="protein sequence ID" value="KAJ8985544.1"/>
    <property type="molecule type" value="Genomic_DNA"/>
</dbReference>
<evidence type="ECO:0000259" key="9">
    <source>
        <dbReference type="SMART" id="SM00095"/>
    </source>
</evidence>
<dbReference type="NCBIfam" id="TIGR02962">
    <property type="entry name" value="hdxy_isourate"/>
    <property type="match status" value="1"/>
</dbReference>
<evidence type="ECO:0000256" key="7">
    <source>
        <dbReference type="ARBA" id="ARBA00022801"/>
    </source>
</evidence>
<dbReference type="Proteomes" id="UP001162164">
    <property type="component" value="Unassembled WGS sequence"/>
</dbReference>